<dbReference type="AlphaFoldDB" id="A0A8H3DJG8"/>
<dbReference type="EMBL" id="CAJMWZ010007151">
    <property type="protein sequence ID" value="CAE6533508.1"/>
    <property type="molecule type" value="Genomic_DNA"/>
</dbReference>
<feature type="non-terminal residue" evidence="2">
    <location>
        <position position="1"/>
    </location>
</feature>
<accession>A0A8H3DJG8</accession>
<name>A0A8H3DJG8_9AGAM</name>
<feature type="region of interest" description="Disordered" evidence="1">
    <location>
        <begin position="32"/>
        <end position="66"/>
    </location>
</feature>
<reference evidence="2" key="1">
    <citation type="submission" date="2021-01" db="EMBL/GenBank/DDBJ databases">
        <authorList>
            <person name="Kaushik A."/>
        </authorList>
    </citation>
    <scope>NUCLEOTIDE SEQUENCE</scope>
    <source>
        <strain evidence="2">Type strain: AG8-Rh-89/</strain>
    </source>
</reference>
<proteinExistence type="predicted"/>
<evidence type="ECO:0000256" key="1">
    <source>
        <dbReference type="SAM" id="MobiDB-lite"/>
    </source>
</evidence>
<evidence type="ECO:0000313" key="2">
    <source>
        <dbReference type="EMBL" id="CAE6533508.1"/>
    </source>
</evidence>
<dbReference type="Proteomes" id="UP000663850">
    <property type="component" value="Unassembled WGS sequence"/>
</dbReference>
<feature type="non-terminal residue" evidence="2">
    <location>
        <position position="169"/>
    </location>
</feature>
<gene>
    <name evidence="2" type="ORF">RDB_LOCUS135292</name>
</gene>
<comment type="caution">
    <text evidence="2">The sequence shown here is derived from an EMBL/GenBank/DDBJ whole genome shotgun (WGS) entry which is preliminary data.</text>
</comment>
<organism evidence="2 3">
    <name type="scientific">Rhizoctonia solani</name>
    <dbReference type="NCBI Taxonomy" id="456999"/>
    <lineage>
        <taxon>Eukaryota</taxon>
        <taxon>Fungi</taxon>
        <taxon>Dikarya</taxon>
        <taxon>Basidiomycota</taxon>
        <taxon>Agaricomycotina</taxon>
        <taxon>Agaricomycetes</taxon>
        <taxon>Cantharellales</taxon>
        <taxon>Ceratobasidiaceae</taxon>
        <taxon>Rhizoctonia</taxon>
    </lineage>
</organism>
<evidence type="ECO:0000313" key="3">
    <source>
        <dbReference type="Proteomes" id="UP000663850"/>
    </source>
</evidence>
<sequence length="169" mass="18862">CDSLSLCLRLPLCWPLQPPSLSATLRPTLLVRPNGSDRTLTRMGSPRPHGSETTLTRMGSTHHRGSDKTLIRMAGTTLTRMALTMPRGRGTRTRTPLPHLTGRGRTLRQTVSTRLPDHPQYPVYSGATRLRFPPQPLAHVSSGLFLLSISCQSVLFIHWPRLACRTVFY</sequence>
<protein>
    <submittedName>
        <fullName evidence="2">Uncharacterized protein</fullName>
    </submittedName>
</protein>